<dbReference type="EMBL" id="MTYJ01000206">
    <property type="protein sequence ID" value="OWA50879.1"/>
    <property type="molecule type" value="Genomic_DNA"/>
</dbReference>
<evidence type="ECO:0000313" key="3">
    <source>
        <dbReference type="Proteomes" id="UP000192578"/>
    </source>
</evidence>
<name>A0A9X6NCQ4_HYPEX</name>
<evidence type="ECO:0000313" key="2">
    <source>
        <dbReference type="EMBL" id="OWA50879.1"/>
    </source>
</evidence>
<organism evidence="2 3">
    <name type="scientific">Hypsibius exemplaris</name>
    <name type="common">Freshwater tardigrade</name>
    <dbReference type="NCBI Taxonomy" id="2072580"/>
    <lineage>
        <taxon>Eukaryota</taxon>
        <taxon>Metazoa</taxon>
        <taxon>Ecdysozoa</taxon>
        <taxon>Tardigrada</taxon>
        <taxon>Eutardigrada</taxon>
        <taxon>Parachela</taxon>
        <taxon>Hypsibioidea</taxon>
        <taxon>Hypsibiidae</taxon>
        <taxon>Hypsibius</taxon>
    </lineage>
</organism>
<feature type="compositionally biased region" description="Basic and acidic residues" evidence="1">
    <location>
        <begin position="47"/>
        <end position="56"/>
    </location>
</feature>
<protein>
    <recommendedName>
        <fullName evidence="4">Tc1-like transposase DDE domain-containing protein</fullName>
    </recommendedName>
</protein>
<evidence type="ECO:0008006" key="4">
    <source>
        <dbReference type="Google" id="ProtNLM"/>
    </source>
</evidence>
<dbReference type="Gene3D" id="3.30.420.10">
    <property type="entry name" value="Ribonuclease H-like superfamily/Ribonuclease H"/>
    <property type="match status" value="1"/>
</dbReference>
<evidence type="ECO:0000256" key="1">
    <source>
        <dbReference type="SAM" id="MobiDB-lite"/>
    </source>
</evidence>
<reference evidence="3" key="1">
    <citation type="submission" date="2017-01" db="EMBL/GenBank/DDBJ databases">
        <title>Comparative genomics of anhydrobiosis in the tardigrade Hypsibius dujardini.</title>
        <authorList>
            <person name="Yoshida Y."/>
            <person name="Koutsovoulos G."/>
            <person name="Laetsch D."/>
            <person name="Stevens L."/>
            <person name="Kumar S."/>
            <person name="Horikawa D."/>
            <person name="Ishino K."/>
            <person name="Komine S."/>
            <person name="Tomita M."/>
            <person name="Blaxter M."/>
            <person name="Arakawa K."/>
        </authorList>
    </citation>
    <scope>NUCLEOTIDE SEQUENCE [LARGE SCALE GENOMIC DNA]</scope>
    <source>
        <strain evidence="3">Z151</strain>
    </source>
</reference>
<dbReference type="GO" id="GO:0003676">
    <property type="term" value="F:nucleic acid binding"/>
    <property type="evidence" value="ECO:0007669"/>
    <property type="project" value="InterPro"/>
</dbReference>
<gene>
    <name evidence="2" type="ORF">BV898_15382</name>
</gene>
<accession>A0A9X6NCQ4</accession>
<dbReference type="AlphaFoldDB" id="A0A9X6NCQ4"/>
<feature type="region of interest" description="Disordered" evidence="1">
    <location>
        <begin position="47"/>
        <end position="70"/>
    </location>
</feature>
<comment type="caution">
    <text evidence="2">The sequence shown here is derived from an EMBL/GenBank/DDBJ whole genome shotgun (WGS) entry which is preliminary data.</text>
</comment>
<keyword evidence="3" id="KW-1185">Reference proteome</keyword>
<dbReference type="Proteomes" id="UP000192578">
    <property type="component" value="Unassembled WGS sequence"/>
</dbReference>
<dbReference type="InterPro" id="IPR036397">
    <property type="entry name" value="RNaseH_sf"/>
</dbReference>
<proteinExistence type="predicted"/>
<sequence>MPRKLSLEVRHSILTLHTLKYSATEIVNALSLRNIAVSKSGVNKVTRENAAEEGGRPKHPSKATNSGKAKVRTAALVKKVEKATTGPNPQTQSHIALELGVSQAPIQRVISENWRGSGRKWENILTIDEAWVYLTNCKGRRRIYYEFRGERTEESWTKFWKESHPKGVMFVAGVCNRGKTKIRFIEPGAKINFQYYIEKVLTPMFRDDMPRLFPGKLLKEAVFHHDSAPSHASKLTQDWLRSAPIWFVP</sequence>